<feature type="chain" id="PRO_5007174304" evidence="1">
    <location>
        <begin position="22"/>
        <end position="133"/>
    </location>
</feature>
<keyword evidence="1" id="KW-0732">Signal</keyword>
<feature type="signal peptide" evidence="1">
    <location>
        <begin position="1"/>
        <end position="21"/>
    </location>
</feature>
<evidence type="ECO:0000256" key="1">
    <source>
        <dbReference type="SAM" id="SignalP"/>
    </source>
</evidence>
<sequence>MPLGISLAIALTLGASSGAEAATSPSGFIKCSTTGASGDLDYSGFSVGTTKTVDIALGLSDTDRDGHHVRIRLVTEYYSGDKHYWPWHAYYGGVDGIGNTWYTTATDSNGMYEIGVQVATYEGSTMLYRKTCW</sequence>
<accession>A0A124IEK4</accession>
<keyword evidence="3" id="KW-1185">Reference proteome</keyword>
<comment type="caution">
    <text evidence="2">The sequence shown here is derived from an EMBL/GenBank/DDBJ whole genome shotgun (WGS) entry which is preliminary data.</text>
</comment>
<protein>
    <submittedName>
        <fullName evidence="2">Uncharacterized protein</fullName>
    </submittedName>
</protein>
<dbReference type="AlphaFoldDB" id="A0A124IEK4"/>
<gene>
    <name evidence="2" type="ORF">AQJ91_24215</name>
</gene>
<dbReference type="EMBL" id="LMXB01000062">
    <property type="protein sequence ID" value="KUO18577.1"/>
    <property type="molecule type" value="Genomic_DNA"/>
</dbReference>
<dbReference type="Proteomes" id="UP000053260">
    <property type="component" value="Unassembled WGS sequence"/>
</dbReference>
<reference evidence="2 3" key="1">
    <citation type="submission" date="2015-10" db="EMBL/GenBank/DDBJ databases">
        <title>Draft genome sequence of Streptomyces sp. RV15, isolated from a marine sponge.</title>
        <authorList>
            <person name="Ruckert C."/>
            <person name="Abdelmohsen U.R."/>
            <person name="Winkler A."/>
            <person name="Hentschel U."/>
            <person name="Kalinowski J."/>
            <person name="Kampfer P."/>
            <person name="Glaeser S."/>
        </authorList>
    </citation>
    <scope>NUCLEOTIDE SEQUENCE [LARGE SCALE GENOMIC DNA]</scope>
    <source>
        <strain evidence="2 3">RV15</strain>
    </source>
</reference>
<evidence type="ECO:0000313" key="2">
    <source>
        <dbReference type="EMBL" id="KUO18577.1"/>
    </source>
</evidence>
<evidence type="ECO:0000313" key="3">
    <source>
        <dbReference type="Proteomes" id="UP000053260"/>
    </source>
</evidence>
<name>A0A124IEK4_9ACTN</name>
<organism evidence="2 3">
    <name type="scientific">Streptomyces dysideae</name>
    <dbReference type="NCBI Taxonomy" id="909626"/>
    <lineage>
        <taxon>Bacteria</taxon>
        <taxon>Bacillati</taxon>
        <taxon>Actinomycetota</taxon>
        <taxon>Actinomycetes</taxon>
        <taxon>Kitasatosporales</taxon>
        <taxon>Streptomycetaceae</taxon>
        <taxon>Streptomyces</taxon>
    </lineage>
</organism>
<proteinExistence type="predicted"/>